<accession>U4QF68</accession>
<name>U4QF68_9HYPH</name>
<geneLocation type="plasmid" evidence="1 2">
    <name>IRBL74_p</name>
</geneLocation>
<dbReference type="AlphaFoldDB" id="U4QF68"/>
<reference evidence="1 2" key="1">
    <citation type="journal article" date="2013" name="Genome Announc.">
        <title>Complete Genome Sequence of the Sesbania Symbiont and Rice Growth-Promoting Endophyte Rhizobium sp. Strain IRBG74.</title>
        <authorList>
            <person name="Crook M.B."/>
            <person name="Mitra S."/>
            <person name="Ane J.M."/>
            <person name="Sadowsky M.J."/>
            <person name="Gyaneshwar P."/>
        </authorList>
    </citation>
    <scope>NUCLEOTIDE SEQUENCE [LARGE SCALE GENOMIC DNA]</scope>
    <source>
        <strain evidence="1 2">IRBG74</strain>
        <plasmid evidence="2">IRBL74_p</plasmid>
    </source>
</reference>
<dbReference type="Pfam" id="PF03737">
    <property type="entry name" value="RraA-like"/>
    <property type="match status" value="1"/>
</dbReference>
<organism evidence="1 2">
    <name type="scientific">Agrobacterium pusense</name>
    <dbReference type="NCBI Taxonomy" id="648995"/>
    <lineage>
        <taxon>Bacteria</taxon>
        <taxon>Pseudomonadati</taxon>
        <taxon>Pseudomonadota</taxon>
        <taxon>Alphaproteobacteria</taxon>
        <taxon>Hyphomicrobiales</taxon>
        <taxon>Rhizobiaceae</taxon>
        <taxon>Rhizobium/Agrobacterium group</taxon>
        <taxon>Agrobacterium</taxon>
    </lineage>
</organism>
<protein>
    <submittedName>
        <fullName evidence="1">Uncharacterized protein</fullName>
    </submittedName>
</protein>
<sequence>MSAWNSIGKDGRTRSFPNQRSSTALLQFPMAPAWVSISMKNSLLAILRLAISPFRQILTPVITHRERSTSTSTSRRATIEPAFLEAADRTTPIILEVTVTNLKNETREKLKRVATPTLMTALYRRGFRNQWIQGVSRINPKAGTMVGEAFTLRYVPAREELNQLEVFRNPDHPQRKAVEICPEGAVLVMDSRKDPRAASAGSILISRLMIRGGQVWLPMAVSAIRRRSKIFAYQLTTIDCLHRQI</sequence>
<dbReference type="Gene3D" id="3.50.30.40">
    <property type="entry name" value="Ribonuclease E inhibitor RraA/RraA-like"/>
    <property type="match status" value="1"/>
</dbReference>
<keyword evidence="1" id="KW-0614">Plasmid</keyword>
<dbReference type="KEGG" id="rir:BN877_p0469"/>
<dbReference type="EMBL" id="HG518324">
    <property type="protein sequence ID" value="CDI12190.1"/>
    <property type="molecule type" value="Genomic_DNA"/>
</dbReference>
<dbReference type="SUPFAM" id="SSF89562">
    <property type="entry name" value="RraA-like"/>
    <property type="match status" value="1"/>
</dbReference>
<dbReference type="HOGENOM" id="CLU_1132903_0_0_5"/>
<dbReference type="InterPro" id="IPR036704">
    <property type="entry name" value="RraA/RraA-like_sf"/>
</dbReference>
<evidence type="ECO:0000313" key="1">
    <source>
        <dbReference type="EMBL" id="CDI12190.1"/>
    </source>
</evidence>
<proteinExistence type="predicted"/>
<evidence type="ECO:0000313" key="2">
    <source>
        <dbReference type="Proteomes" id="UP000016944"/>
    </source>
</evidence>
<dbReference type="InterPro" id="IPR005493">
    <property type="entry name" value="RraA/RraA-like"/>
</dbReference>
<dbReference type="Proteomes" id="UP000016944">
    <property type="component" value="Plasmid IRBL74_p"/>
</dbReference>
<gene>
    <name evidence="1" type="ORF">BN877_p0469</name>
</gene>